<sequence length="45" mass="5135">AQDNQILPAYLKVDDIVCQRCYNGIIVHPSVVMKEHAKATYSVRF</sequence>
<feature type="non-terminal residue" evidence="1">
    <location>
        <position position="1"/>
    </location>
</feature>
<evidence type="ECO:0000313" key="2">
    <source>
        <dbReference type="Proteomes" id="UP000789920"/>
    </source>
</evidence>
<protein>
    <submittedName>
        <fullName evidence="1">24600_t:CDS:1</fullName>
    </submittedName>
</protein>
<keyword evidence="2" id="KW-1185">Reference proteome</keyword>
<proteinExistence type="predicted"/>
<dbReference type="Proteomes" id="UP000789920">
    <property type="component" value="Unassembled WGS sequence"/>
</dbReference>
<dbReference type="EMBL" id="CAJVQC010075120">
    <property type="protein sequence ID" value="CAG8813588.1"/>
    <property type="molecule type" value="Genomic_DNA"/>
</dbReference>
<name>A0ACA9RVP4_9GLOM</name>
<evidence type="ECO:0000313" key="1">
    <source>
        <dbReference type="EMBL" id="CAG8813588.1"/>
    </source>
</evidence>
<comment type="caution">
    <text evidence="1">The sequence shown here is derived from an EMBL/GenBank/DDBJ whole genome shotgun (WGS) entry which is preliminary data.</text>
</comment>
<organism evidence="1 2">
    <name type="scientific">Racocetra persica</name>
    <dbReference type="NCBI Taxonomy" id="160502"/>
    <lineage>
        <taxon>Eukaryota</taxon>
        <taxon>Fungi</taxon>
        <taxon>Fungi incertae sedis</taxon>
        <taxon>Mucoromycota</taxon>
        <taxon>Glomeromycotina</taxon>
        <taxon>Glomeromycetes</taxon>
        <taxon>Diversisporales</taxon>
        <taxon>Gigasporaceae</taxon>
        <taxon>Racocetra</taxon>
    </lineage>
</organism>
<gene>
    <name evidence="1" type="ORF">RPERSI_LOCUS23804</name>
</gene>
<accession>A0ACA9RVP4</accession>
<feature type="non-terminal residue" evidence="1">
    <location>
        <position position="45"/>
    </location>
</feature>
<reference evidence="1" key="1">
    <citation type="submission" date="2021-06" db="EMBL/GenBank/DDBJ databases">
        <authorList>
            <person name="Kallberg Y."/>
            <person name="Tangrot J."/>
            <person name="Rosling A."/>
        </authorList>
    </citation>
    <scope>NUCLEOTIDE SEQUENCE</scope>
    <source>
        <strain evidence="1">MA461A</strain>
    </source>
</reference>